<protein>
    <recommendedName>
        <fullName evidence="9 10">Ferrochelatase</fullName>
        <ecNumber evidence="9 10">4.98.1.1</ecNumber>
    </recommendedName>
    <alternativeName>
        <fullName evidence="9">Heme synthase</fullName>
    </alternativeName>
    <alternativeName>
        <fullName evidence="9">Protoheme ferro-lyase</fullName>
    </alternativeName>
</protein>
<evidence type="ECO:0000256" key="2">
    <source>
        <dbReference type="ARBA" id="ARBA00022490"/>
    </source>
</evidence>
<name>A0A0H3FIW7_RAHSY</name>
<comment type="function">
    <text evidence="9 10">Catalyzes the ferrous insertion into protoporphyrin IX.</text>
</comment>
<dbReference type="UniPathway" id="UPA00252">
    <property type="reaction ID" value="UER00325"/>
</dbReference>
<evidence type="ECO:0000256" key="1">
    <source>
        <dbReference type="ARBA" id="ARBA00007718"/>
    </source>
</evidence>
<keyword evidence="5 9" id="KW-0350">Heme biosynthesis</keyword>
<dbReference type="GO" id="GO:0046872">
    <property type="term" value="F:metal ion binding"/>
    <property type="evidence" value="ECO:0007669"/>
    <property type="project" value="UniProtKB-KW"/>
</dbReference>
<dbReference type="NCBIfam" id="TIGR00109">
    <property type="entry name" value="hemH"/>
    <property type="match status" value="1"/>
</dbReference>
<comment type="pathway">
    <text evidence="9 10">Porphyrin-containing compound metabolism; protoheme biosynthesis; protoheme from protoporphyrin-IX: step 1/1.</text>
</comment>
<keyword evidence="2 9" id="KW-0963">Cytoplasm</keyword>
<evidence type="ECO:0000256" key="5">
    <source>
        <dbReference type="ARBA" id="ARBA00023133"/>
    </source>
</evidence>
<comment type="catalytic activity">
    <reaction evidence="8">
        <text>Fe-coproporphyrin III + 2 H(+) = coproporphyrin III + Fe(2+)</text>
        <dbReference type="Rhea" id="RHEA:49572"/>
        <dbReference type="ChEBI" id="CHEBI:15378"/>
        <dbReference type="ChEBI" id="CHEBI:29033"/>
        <dbReference type="ChEBI" id="CHEBI:68438"/>
        <dbReference type="ChEBI" id="CHEBI:131725"/>
        <dbReference type="EC" id="4.99.1.9"/>
    </reaction>
    <physiologicalReaction direction="right-to-left" evidence="8">
        <dbReference type="Rhea" id="RHEA:49574"/>
    </physiologicalReaction>
</comment>
<feature type="binding site" evidence="9">
    <location>
        <position position="194"/>
    </location>
    <ligand>
        <name>Fe(2+)</name>
        <dbReference type="ChEBI" id="CHEBI:29033"/>
    </ligand>
</feature>
<evidence type="ECO:0000313" key="11">
    <source>
        <dbReference type="EMBL" id="ADW74900.1"/>
    </source>
</evidence>
<evidence type="ECO:0000256" key="6">
    <source>
        <dbReference type="ARBA" id="ARBA00023239"/>
    </source>
</evidence>
<dbReference type="FunFam" id="3.40.50.1400:FF:000004">
    <property type="entry name" value="Ferrochelatase"/>
    <property type="match status" value="1"/>
</dbReference>
<gene>
    <name evidence="9" type="primary">hemH</name>
    <name evidence="11" type="ordered locus">Rahaq_3306</name>
</gene>
<evidence type="ECO:0000256" key="7">
    <source>
        <dbReference type="ARBA" id="ARBA00023244"/>
    </source>
</evidence>
<comment type="similarity">
    <text evidence="1 9 10">Belongs to the ferrochelatase family.</text>
</comment>
<dbReference type="GO" id="GO:0006783">
    <property type="term" value="P:heme biosynthetic process"/>
    <property type="evidence" value="ECO:0007669"/>
    <property type="project" value="UniProtKB-UniRule"/>
</dbReference>
<reference evidence="12" key="1">
    <citation type="submission" date="2011-01" db="EMBL/GenBank/DDBJ databases">
        <title>Complete sequence of chromosome of Rahnella sp. Y9602.</title>
        <authorList>
            <consortium name="US DOE Joint Genome Institute"/>
            <person name="Lucas S."/>
            <person name="Copeland A."/>
            <person name="Lapidus A."/>
            <person name="Cheng J.-F."/>
            <person name="Goodwin L."/>
            <person name="Pitluck S."/>
            <person name="Lu M."/>
            <person name="Detter J.C."/>
            <person name="Han C."/>
            <person name="Tapia R."/>
            <person name="Land M."/>
            <person name="Hauser L."/>
            <person name="Kyrpides N."/>
            <person name="Ivanova N."/>
            <person name="Ovchinnikova G."/>
            <person name="Pagani I."/>
            <person name="Sobecky P.A."/>
            <person name="Martinez R.J."/>
            <person name="Woyke T."/>
        </authorList>
    </citation>
    <scope>NUCLEOTIDE SEQUENCE [LARGE SCALE GENOMIC DNA]</scope>
    <source>
        <strain evidence="12">Y9602</strain>
    </source>
</reference>
<dbReference type="InterPro" id="IPR019772">
    <property type="entry name" value="Ferrochelatase_AS"/>
</dbReference>
<dbReference type="EMBL" id="CP002505">
    <property type="protein sequence ID" value="ADW74900.1"/>
    <property type="molecule type" value="Genomic_DNA"/>
</dbReference>
<organism evidence="11 12">
    <name type="scientific">Rahnella sp. (strain Y9602)</name>
    <dbReference type="NCBI Taxonomy" id="2703885"/>
    <lineage>
        <taxon>Bacteria</taxon>
        <taxon>Pseudomonadati</taxon>
        <taxon>Pseudomonadota</taxon>
        <taxon>Gammaproteobacteria</taxon>
        <taxon>Enterobacterales</taxon>
        <taxon>Yersiniaceae</taxon>
        <taxon>Rahnella</taxon>
    </lineage>
</organism>
<proteinExistence type="inferred from homology"/>
<evidence type="ECO:0000256" key="8">
    <source>
        <dbReference type="ARBA" id="ARBA00024536"/>
    </source>
</evidence>
<dbReference type="Gene3D" id="3.40.50.1400">
    <property type="match status" value="2"/>
</dbReference>
<comment type="subcellular location">
    <subcellularLocation>
        <location evidence="9 10">Cytoplasm</location>
    </subcellularLocation>
</comment>
<dbReference type="eggNOG" id="COG0276">
    <property type="taxonomic scope" value="Bacteria"/>
</dbReference>
<accession>A0A0H3FIW7</accession>
<dbReference type="Proteomes" id="UP000007257">
    <property type="component" value="Chromosome"/>
</dbReference>
<dbReference type="HOGENOM" id="CLU_018884_0_0_6"/>
<evidence type="ECO:0000313" key="12">
    <source>
        <dbReference type="Proteomes" id="UP000007257"/>
    </source>
</evidence>
<dbReference type="Pfam" id="PF00762">
    <property type="entry name" value="Ferrochelatase"/>
    <property type="match status" value="1"/>
</dbReference>
<dbReference type="InterPro" id="IPR033659">
    <property type="entry name" value="Ferrochelatase_N"/>
</dbReference>
<dbReference type="GO" id="GO:0005737">
    <property type="term" value="C:cytoplasm"/>
    <property type="evidence" value="ECO:0007669"/>
    <property type="project" value="UniProtKB-SubCell"/>
</dbReference>
<dbReference type="InterPro" id="IPR001015">
    <property type="entry name" value="Ferrochelatase"/>
</dbReference>
<comment type="catalytic activity">
    <reaction evidence="9 10">
        <text>heme b + 2 H(+) = protoporphyrin IX + Fe(2+)</text>
        <dbReference type="Rhea" id="RHEA:22584"/>
        <dbReference type="ChEBI" id="CHEBI:15378"/>
        <dbReference type="ChEBI" id="CHEBI:29033"/>
        <dbReference type="ChEBI" id="CHEBI:57306"/>
        <dbReference type="ChEBI" id="CHEBI:60344"/>
        <dbReference type="EC" id="4.98.1.1"/>
    </reaction>
</comment>
<dbReference type="InterPro" id="IPR033644">
    <property type="entry name" value="Ferrochelatase_C"/>
</dbReference>
<keyword evidence="6 9" id="KW-0456">Lyase</keyword>
<dbReference type="RefSeq" id="WP_013576595.1">
    <property type="nucleotide sequence ID" value="NC_015061.1"/>
</dbReference>
<reference evidence="11 12" key="2">
    <citation type="journal article" date="2012" name="J. Bacteriol.">
        <title>Complete Genome Sequence of Rahnella sp. Strain Y9602, a Gammaproteobacterium Isolate from Metal- and Radionuclide-Contaminated Soil.</title>
        <authorList>
            <person name="Martinez R.J."/>
            <person name="Bruce D."/>
            <person name="Detter C."/>
            <person name="Goodwin L.A."/>
            <person name="Han J."/>
            <person name="Han C.S."/>
            <person name="Held B."/>
            <person name="Land M.L."/>
            <person name="Mikhailova N."/>
            <person name="Nolan M."/>
            <person name="Pennacchio L."/>
            <person name="Pitluck S."/>
            <person name="Tapia R."/>
            <person name="Woyke T."/>
            <person name="Sobecky P.A."/>
        </authorList>
    </citation>
    <scope>NUCLEOTIDE SEQUENCE [LARGE SCALE GENOMIC DNA]</scope>
    <source>
        <strain evidence="11 12">Y9602</strain>
    </source>
</reference>
<keyword evidence="7 9" id="KW-0627">Porphyrin biosynthesis</keyword>
<dbReference type="GO" id="GO:0004325">
    <property type="term" value="F:ferrochelatase activity"/>
    <property type="evidence" value="ECO:0007669"/>
    <property type="project" value="UniProtKB-UniRule"/>
</dbReference>
<dbReference type="OrthoDB" id="9809741at2"/>
<keyword evidence="4 9" id="KW-0408">Iron</keyword>
<evidence type="ECO:0000256" key="4">
    <source>
        <dbReference type="ARBA" id="ARBA00023004"/>
    </source>
</evidence>
<feature type="binding site" evidence="9">
    <location>
        <position position="275"/>
    </location>
    <ligand>
        <name>Fe(2+)</name>
        <dbReference type="ChEBI" id="CHEBI:29033"/>
    </ligand>
</feature>
<dbReference type="AlphaFoldDB" id="A0A0H3FIW7"/>
<evidence type="ECO:0000256" key="9">
    <source>
        <dbReference type="HAMAP-Rule" id="MF_00323"/>
    </source>
</evidence>
<dbReference type="PROSITE" id="PS00534">
    <property type="entry name" value="FERROCHELATASE"/>
    <property type="match status" value="1"/>
</dbReference>
<dbReference type="PANTHER" id="PTHR11108:SF1">
    <property type="entry name" value="FERROCHELATASE, MITOCHONDRIAL"/>
    <property type="match status" value="1"/>
</dbReference>
<evidence type="ECO:0000256" key="10">
    <source>
        <dbReference type="RuleBase" id="RU000607"/>
    </source>
</evidence>
<keyword evidence="3 9" id="KW-0479">Metal-binding</keyword>
<dbReference type="EC" id="4.98.1.1" evidence="9 10"/>
<sequence length="320" mass="36251">MTQTKFGVLLVNLGTPEAPTPQAVRKYLAEFLSDIRVVDTPRWLWWPILNLVILPLRSPRVSKLYKAVWMEEGSPLMVYSRRQQKALAERLPGTPVELAMSYGKPGMKEPIEKLLAQGVTKMVVLPLYPQYSCSTSAAVFDGVARVLKSQRRLPSMSFIRDYATHPAYISALKASIERSFAQHGEPDRLVLSFHGIPKRFVAQGDDYEQRCRDTVQALTDALQLPAGKIMLTFQSRFGREPWLTPYTDETLKGLPDQGVKHIQILCPGFAADCLETLEEIKGENREIFIHAGGERFEYIDALNDQPEHIDLLQQLVTQHF</sequence>
<dbReference type="CDD" id="cd03411">
    <property type="entry name" value="Ferrochelatase_N"/>
    <property type="match status" value="1"/>
</dbReference>
<dbReference type="CDD" id="cd00419">
    <property type="entry name" value="Ferrochelatase_C"/>
    <property type="match status" value="1"/>
</dbReference>
<dbReference type="HAMAP" id="MF_00323">
    <property type="entry name" value="Ferrochelatase"/>
    <property type="match status" value="1"/>
</dbReference>
<dbReference type="PANTHER" id="PTHR11108">
    <property type="entry name" value="FERROCHELATASE"/>
    <property type="match status" value="1"/>
</dbReference>
<dbReference type="SUPFAM" id="SSF53800">
    <property type="entry name" value="Chelatase"/>
    <property type="match status" value="1"/>
</dbReference>
<dbReference type="KEGG" id="rah:Rahaq_3306"/>
<evidence type="ECO:0000256" key="3">
    <source>
        <dbReference type="ARBA" id="ARBA00022723"/>
    </source>
</evidence>